<dbReference type="Pfam" id="PF13499">
    <property type="entry name" value="EF-hand_7"/>
    <property type="match status" value="1"/>
</dbReference>
<dbReference type="GO" id="GO:0005509">
    <property type="term" value="F:calcium ion binding"/>
    <property type="evidence" value="ECO:0000318"/>
    <property type="project" value="GO_Central"/>
</dbReference>
<dbReference type="Pfam" id="PF13405">
    <property type="entry name" value="EF-hand_6"/>
    <property type="match status" value="1"/>
</dbReference>
<dbReference type="PANTHER" id="PTHR10891">
    <property type="entry name" value="EF-HAND CALCIUM-BINDING DOMAIN CONTAINING PROTEIN"/>
    <property type="match status" value="1"/>
</dbReference>
<dbReference type="CDD" id="cd00051">
    <property type="entry name" value="EFh"/>
    <property type="match status" value="1"/>
</dbReference>
<keyword evidence="3" id="KW-0106">Calcium</keyword>
<dbReference type="PROSITE" id="PS00018">
    <property type="entry name" value="EF_HAND_1"/>
    <property type="match status" value="3"/>
</dbReference>
<name>A0A0K9NYA1_ZOSMR</name>
<sequence>MEASSVDGDTKSHPPPLSRPSTSFRLRSSSLNTVRLRRVFDLFDHNHDNFITVDEICEALNRLGLESSPNDLLPTISAHIKPGNSGLDFDDFMALHRSIGDSLFGDDVADKIMDDEAEEDLREAFGVFDVDGDGFICARELQTVLCKLGLADECGDDGFGRAEAMICSVDKNDDGRVDFEEFKNMMAGISSVQIS</sequence>
<keyword evidence="1" id="KW-0479">Metal-binding</keyword>
<evidence type="ECO:0000313" key="6">
    <source>
        <dbReference type="EMBL" id="KMZ60915.1"/>
    </source>
</evidence>
<dbReference type="InterPro" id="IPR002048">
    <property type="entry name" value="EF_hand_dom"/>
</dbReference>
<feature type="region of interest" description="Disordered" evidence="4">
    <location>
        <begin position="1"/>
        <end position="24"/>
    </location>
</feature>
<dbReference type="EMBL" id="LFYR01001565">
    <property type="protein sequence ID" value="KMZ60915.1"/>
    <property type="molecule type" value="Genomic_DNA"/>
</dbReference>
<evidence type="ECO:0000256" key="1">
    <source>
        <dbReference type="ARBA" id="ARBA00022723"/>
    </source>
</evidence>
<dbReference type="InterPro" id="IPR018247">
    <property type="entry name" value="EF_Hand_1_Ca_BS"/>
</dbReference>
<evidence type="ECO:0000259" key="5">
    <source>
        <dbReference type="PROSITE" id="PS50222"/>
    </source>
</evidence>
<feature type="domain" description="EF-hand" evidence="5">
    <location>
        <begin position="31"/>
        <end position="66"/>
    </location>
</feature>
<keyword evidence="7" id="KW-1185">Reference proteome</keyword>
<dbReference type="STRING" id="29655.A0A0K9NYA1"/>
<protein>
    <submittedName>
        <fullName evidence="6">Calcium-binding protein CML42</fullName>
    </submittedName>
</protein>
<keyword evidence="2" id="KW-0677">Repeat</keyword>
<organism evidence="6 7">
    <name type="scientific">Zostera marina</name>
    <name type="common">Eelgrass</name>
    <dbReference type="NCBI Taxonomy" id="29655"/>
    <lineage>
        <taxon>Eukaryota</taxon>
        <taxon>Viridiplantae</taxon>
        <taxon>Streptophyta</taxon>
        <taxon>Embryophyta</taxon>
        <taxon>Tracheophyta</taxon>
        <taxon>Spermatophyta</taxon>
        <taxon>Magnoliopsida</taxon>
        <taxon>Liliopsida</taxon>
        <taxon>Zosteraceae</taxon>
        <taxon>Zostera</taxon>
    </lineage>
</organism>
<dbReference type="OMA" id="LWEAFKV"/>
<proteinExistence type="predicted"/>
<dbReference type="PROSITE" id="PS50222">
    <property type="entry name" value="EF_HAND_2"/>
    <property type="match status" value="3"/>
</dbReference>
<evidence type="ECO:0000256" key="3">
    <source>
        <dbReference type="ARBA" id="ARBA00022837"/>
    </source>
</evidence>
<evidence type="ECO:0000256" key="4">
    <source>
        <dbReference type="SAM" id="MobiDB-lite"/>
    </source>
</evidence>
<dbReference type="Gene3D" id="1.10.238.10">
    <property type="entry name" value="EF-hand"/>
    <property type="match status" value="3"/>
</dbReference>
<dbReference type="AlphaFoldDB" id="A0A0K9NYA1"/>
<dbReference type="SMART" id="SM00054">
    <property type="entry name" value="EFh"/>
    <property type="match status" value="3"/>
</dbReference>
<accession>A0A0K9NYA1</accession>
<feature type="domain" description="EF-hand" evidence="5">
    <location>
        <begin position="116"/>
        <end position="151"/>
    </location>
</feature>
<dbReference type="FunFam" id="1.10.238.10:FF:000003">
    <property type="entry name" value="Calmodulin A"/>
    <property type="match status" value="1"/>
</dbReference>
<reference evidence="7" key="1">
    <citation type="journal article" date="2016" name="Nature">
        <title>The genome of the seagrass Zostera marina reveals angiosperm adaptation to the sea.</title>
        <authorList>
            <person name="Olsen J.L."/>
            <person name="Rouze P."/>
            <person name="Verhelst B."/>
            <person name="Lin Y.-C."/>
            <person name="Bayer T."/>
            <person name="Collen J."/>
            <person name="Dattolo E."/>
            <person name="De Paoli E."/>
            <person name="Dittami S."/>
            <person name="Maumus F."/>
            <person name="Michel G."/>
            <person name="Kersting A."/>
            <person name="Lauritano C."/>
            <person name="Lohaus R."/>
            <person name="Toepel M."/>
            <person name="Tonon T."/>
            <person name="Vanneste K."/>
            <person name="Amirebrahimi M."/>
            <person name="Brakel J."/>
            <person name="Bostroem C."/>
            <person name="Chovatia M."/>
            <person name="Grimwood J."/>
            <person name="Jenkins J.W."/>
            <person name="Jueterbock A."/>
            <person name="Mraz A."/>
            <person name="Stam W.T."/>
            <person name="Tice H."/>
            <person name="Bornberg-Bauer E."/>
            <person name="Green P.J."/>
            <person name="Pearson G.A."/>
            <person name="Procaccini G."/>
            <person name="Duarte C.M."/>
            <person name="Schmutz J."/>
            <person name="Reusch T.B.H."/>
            <person name="Van de Peer Y."/>
        </authorList>
    </citation>
    <scope>NUCLEOTIDE SEQUENCE [LARGE SCALE GENOMIC DNA]</scope>
    <source>
        <strain evidence="7">cv. Finnish</strain>
    </source>
</reference>
<dbReference type="OrthoDB" id="26525at2759"/>
<dbReference type="InterPro" id="IPR039647">
    <property type="entry name" value="EF_hand_pair_protein_CML-like"/>
</dbReference>
<comment type="caution">
    <text evidence="6">The sequence shown here is derived from an EMBL/GenBank/DDBJ whole genome shotgun (WGS) entry which is preliminary data.</text>
</comment>
<dbReference type="InterPro" id="IPR011992">
    <property type="entry name" value="EF-hand-dom_pair"/>
</dbReference>
<gene>
    <name evidence="6" type="ORF">ZOSMA_56G01490</name>
</gene>
<evidence type="ECO:0000256" key="2">
    <source>
        <dbReference type="ARBA" id="ARBA00022737"/>
    </source>
</evidence>
<evidence type="ECO:0000313" key="7">
    <source>
        <dbReference type="Proteomes" id="UP000036987"/>
    </source>
</evidence>
<dbReference type="Proteomes" id="UP000036987">
    <property type="component" value="Unassembled WGS sequence"/>
</dbReference>
<dbReference type="SUPFAM" id="SSF47473">
    <property type="entry name" value="EF-hand"/>
    <property type="match status" value="1"/>
</dbReference>
<feature type="domain" description="EF-hand" evidence="5">
    <location>
        <begin position="157"/>
        <end position="192"/>
    </location>
</feature>